<dbReference type="GO" id="GO:0005524">
    <property type="term" value="F:ATP binding"/>
    <property type="evidence" value="ECO:0007669"/>
    <property type="project" value="UniProtKB-UniRule"/>
</dbReference>
<evidence type="ECO:0000256" key="5">
    <source>
        <dbReference type="ARBA" id="ARBA00022729"/>
    </source>
</evidence>
<accession>A0A835LK82</accession>
<dbReference type="Gene3D" id="1.10.510.10">
    <property type="entry name" value="Transferase(Phosphotransferase) domain 1"/>
    <property type="match status" value="1"/>
</dbReference>
<evidence type="ECO:0000256" key="1">
    <source>
        <dbReference type="ARBA" id="ARBA00004167"/>
    </source>
</evidence>
<dbReference type="PROSITE" id="PS50927">
    <property type="entry name" value="BULB_LECTIN"/>
    <property type="match status" value="1"/>
</dbReference>
<proteinExistence type="inferred from homology"/>
<dbReference type="SMART" id="SM00220">
    <property type="entry name" value="S_TKc"/>
    <property type="match status" value="1"/>
</dbReference>
<feature type="binding site" evidence="14">
    <location>
        <position position="520"/>
    </location>
    <ligand>
        <name>ATP</name>
        <dbReference type="ChEBI" id="CHEBI:30616"/>
    </ligand>
</feature>
<feature type="domain" description="Bulb-type lectin" evidence="19">
    <location>
        <begin position="28"/>
        <end position="153"/>
    </location>
</feature>
<evidence type="ECO:0000259" key="18">
    <source>
        <dbReference type="PROSITE" id="PS50011"/>
    </source>
</evidence>
<dbReference type="SMART" id="SM00473">
    <property type="entry name" value="PAN_AP"/>
    <property type="match status" value="1"/>
</dbReference>
<dbReference type="Pfam" id="PF00069">
    <property type="entry name" value="Pkinase"/>
    <property type="match status" value="1"/>
</dbReference>
<feature type="region of interest" description="Disordered" evidence="15">
    <location>
        <begin position="789"/>
        <end position="821"/>
    </location>
</feature>
<evidence type="ECO:0000259" key="20">
    <source>
        <dbReference type="PROSITE" id="PS50948"/>
    </source>
</evidence>
<dbReference type="PROSITE" id="PS50011">
    <property type="entry name" value="PROTEIN_KINASE_DOM"/>
    <property type="match status" value="1"/>
</dbReference>
<dbReference type="SUPFAM" id="SSF56112">
    <property type="entry name" value="Protein kinase-like (PK-like)"/>
    <property type="match status" value="1"/>
</dbReference>
<comment type="catalytic activity">
    <reaction evidence="13">
        <text>L-seryl-[protein] + ATP = O-phospho-L-seryl-[protein] + ADP + H(+)</text>
        <dbReference type="Rhea" id="RHEA:17989"/>
        <dbReference type="Rhea" id="RHEA-COMP:9863"/>
        <dbReference type="Rhea" id="RHEA-COMP:11604"/>
        <dbReference type="ChEBI" id="CHEBI:15378"/>
        <dbReference type="ChEBI" id="CHEBI:29999"/>
        <dbReference type="ChEBI" id="CHEBI:30616"/>
        <dbReference type="ChEBI" id="CHEBI:83421"/>
        <dbReference type="ChEBI" id="CHEBI:456216"/>
        <dbReference type="EC" id="2.7.11.1"/>
    </reaction>
</comment>
<evidence type="ECO:0000256" key="6">
    <source>
        <dbReference type="ARBA" id="ARBA00022741"/>
    </source>
</evidence>
<keyword evidence="8 13" id="KW-0067">ATP-binding</keyword>
<evidence type="ECO:0000256" key="11">
    <source>
        <dbReference type="ARBA" id="ARBA00023157"/>
    </source>
</evidence>
<dbReference type="AlphaFoldDB" id="A0A835LK82"/>
<evidence type="ECO:0000259" key="19">
    <source>
        <dbReference type="PROSITE" id="PS50927"/>
    </source>
</evidence>
<keyword evidence="2 13" id="KW-0723">Serine/threonine-protein kinase</keyword>
<evidence type="ECO:0000256" key="14">
    <source>
        <dbReference type="PROSITE-ProRule" id="PRU10141"/>
    </source>
</evidence>
<keyword evidence="12" id="KW-0325">Glycoprotein</keyword>
<feature type="domain" description="Protein kinase" evidence="18">
    <location>
        <begin position="491"/>
        <end position="765"/>
    </location>
</feature>
<dbReference type="GO" id="GO:0004674">
    <property type="term" value="F:protein serine/threonine kinase activity"/>
    <property type="evidence" value="ECO:0007669"/>
    <property type="project" value="UniProtKB-KW"/>
</dbReference>
<dbReference type="InterPro" id="IPR036426">
    <property type="entry name" value="Bulb-type_lectin_dom_sf"/>
</dbReference>
<keyword evidence="22" id="KW-1185">Reference proteome</keyword>
<feature type="signal peptide" evidence="17">
    <location>
        <begin position="1"/>
        <end position="27"/>
    </location>
</feature>
<gene>
    <name evidence="21" type="ORF">IFM89_033892</name>
</gene>
<dbReference type="InterPro" id="IPR024171">
    <property type="entry name" value="SRK-like_kinase"/>
</dbReference>
<dbReference type="SUPFAM" id="SSF51110">
    <property type="entry name" value="alpha-D-mannose-specific plant lectins"/>
    <property type="match status" value="1"/>
</dbReference>
<keyword evidence="7 13" id="KW-0418">Kinase</keyword>
<evidence type="ECO:0000256" key="12">
    <source>
        <dbReference type="ARBA" id="ARBA00023180"/>
    </source>
</evidence>
<evidence type="ECO:0000256" key="16">
    <source>
        <dbReference type="SAM" id="Phobius"/>
    </source>
</evidence>
<organism evidence="21 22">
    <name type="scientific">Coptis chinensis</name>
    <dbReference type="NCBI Taxonomy" id="261450"/>
    <lineage>
        <taxon>Eukaryota</taxon>
        <taxon>Viridiplantae</taxon>
        <taxon>Streptophyta</taxon>
        <taxon>Embryophyta</taxon>
        <taxon>Tracheophyta</taxon>
        <taxon>Spermatophyta</taxon>
        <taxon>Magnoliopsida</taxon>
        <taxon>Ranunculales</taxon>
        <taxon>Ranunculaceae</taxon>
        <taxon>Coptidoideae</taxon>
        <taxon>Coptis</taxon>
    </lineage>
</organism>
<evidence type="ECO:0000313" key="21">
    <source>
        <dbReference type="EMBL" id="KAF9590366.1"/>
    </source>
</evidence>
<evidence type="ECO:0000256" key="13">
    <source>
        <dbReference type="PIRNR" id="PIRNR000641"/>
    </source>
</evidence>
<dbReference type="InterPro" id="IPR011009">
    <property type="entry name" value="Kinase-like_dom_sf"/>
</dbReference>
<evidence type="ECO:0000256" key="17">
    <source>
        <dbReference type="SAM" id="SignalP"/>
    </source>
</evidence>
<dbReference type="PIRSF" id="PIRSF000641">
    <property type="entry name" value="SRK"/>
    <property type="match status" value="1"/>
</dbReference>
<dbReference type="InterPro" id="IPR017441">
    <property type="entry name" value="Protein_kinase_ATP_BS"/>
</dbReference>
<dbReference type="GO" id="GO:0048544">
    <property type="term" value="P:recognition of pollen"/>
    <property type="evidence" value="ECO:0007669"/>
    <property type="project" value="InterPro"/>
</dbReference>
<keyword evidence="3 13" id="KW-0808">Transferase</keyword>
<dbReference type="Gene3D" id="2.90.10.10">
    <property type="entry name" value="Bulb-type lectin domain"/>
    <property type="match status" value="1"/>
</dbReference>
<dbReference type="Pfam" id="PF08276">
    <property type="entry name" value="PAN_2"/>
    <property type="match status" value="1"/>
</dbReference>
<keyword evidence="11" id="KW-1015">Disulfide bond</keyword>
<dbReference type="PROSITE" id="PS50948">
    <property type="entry name" value="PAN"/>
    <property type="match status" value="1"/>
</dbReference>
<keyword evidence="6 13" id="KW-0547">Nucleotide-binding</keyword>
<dbReference type="InterPro" id="IPR001480">
    <property type="entry name" value="Bulb-type_lectin_dom"/>
</dbReference>
<comment type="catalytic activity">
    <reaction evidence="13">
        <text>L-threonyl-[protein] + ATP = O-phospho-L-threonyl-[protein] + ADP + H(+)</text>
        <dbReference type="Rhea" id="RHEA:46608"/>
        <dbReference type="Rhea" id="RHEA-COMP:11060"/>
        <dbReference type="Rhea" id="RHEA-COMP:11605"/>
        <dbReference type="ChEBI" id="CHEBI:15378"/>
        <dbReference type="ChEBI" id="CHEBI:30013"/>
        <dbReference type="ChEBI" id="CHEBI:30616"/>
        <dbReference type="ChEBI" id="CHEBI:61977"/>
        <dbReference type="ChEBI" id="CHEBI:456216"/>
        <dbReference type="EC" id="2.7.11.1"/>
    </reaction>
</comment>
<comment type="subcellular location">
    <subcellularLocation>
        <location evidence="1">Membrane</location>
        <topology evidence="1">Single-pass membrane protein</topology>
    </subcellularLocation>
</comment>
<evidence type="ECO:0000313" key="22">
    <source>
        <dbReference type="Proteomes" id="UP000631114"/>
    </source>
</evidence>
<keyword evidence="10 16" id="KW-0472">Membrane</keyword>
<evidence type="ECO:0000256" key="7">
    <source>
        <dbReference type="ARBA" id="ARBA00022777"/>
    </source>
</evidence>
<evidence type="ECO:0000256" key="9">
    <source>
        <dbReference type="ARBA" id="ARBA00022989"/>
    </source>
</evidence>
<feature type="compositionally biased region" description="Low complexity" evidence="15">
    <location>
        <begin position="790"/>
        <end position="815"/>
    </location>
</feature>
<comment type="caution">
    <text evidence="21">The sequence shown here is derived from an EMBL/GenBank/DDBJ whole genome shotgun (WGS) entry which is preliminary data.</text>
</comment>
<dbReference type="Pfam" id="PF00954">
    <property type="entry name" value="S_locus_glycop"/>
    <property type="match status" value="1"/>
</dbReference>
<evidence type="ECO:0000256" key="15">
    <source>
        <dbReference type="SAM" id="MobiDB-lite"/>
    </source>
</evidence>
<dbReference type="EC" id="2.7.11.1" evidence="13"/>
<reference evidence="21 22" key="1">
    <citation type="submission" date="2020-10" db="EMBL/GenBank/DDBJ databases">
        <title>The Coptis chinensis genome and diversification of protoberbering-type alkaloids.</title>
        <authorList>
            <person name="Wang B."/>
            <person name="Shu S."/>
            <person name="Song C."/>
            <person name="Liu Y."/>
        </authorList>
    </citation>
    <scope>NUCLEOTIDE SEQUENCE [LARGE SCALE GENOMIC DNA]</scope>
    <source>
        <strain evidence="21">HL-2020</strain>
        <tissue evidence="21">Leaf</tissue>
    </source>
</reference>
<dbReference type="InterPro" id="IPR008271">
    <property type="entry name" value="Ser/Thr_kinase_AS"/>
</dbReference>
<dbReference type="InterPro" id="IPR000858">
    <property type="entry name" value="S_locus_glycoprot_dom"/>
</dbReference>
<sequence>MRSRNQTWMLLSFLLLFLAPKTHFCTAADTISAGQSLIPNQTLISKDENFELGFFQPGTSPNSYIGIWYKKVSVENKTVVWVANRDTPLTDLASFELKLSEDGNLVLLNQLKVAVWSTNITSSAMNSSEVVLGDDGNLVLRNRVKPSDVFWQSFDHPTDTWLPGGNIRYDNRTKKAQLLTSWKNINDPGTGLYSLELDPTGDQYVISRNRTQRYWTSGPWNGRIFSGVPEMRSNYIYNFSYTKNENESYFTYSLYNASIVSRFVMDVSGQIKQSSWAANTKNWFLFWSQPRQQCDVYDFCGAFGMCDQNLPSCTCLDGFKPRTPKEWNITDYSGGCVRQTSLQCNTDEFSLLQNVKFPANQRSNQQSLAVPSASGADECKSACLNNCSCSAYAYSGGCSVWNGDLLSLQKTPDGDGSGIDLYLRLAASTGAKNKGTRTPAIVGAAAGIVAFLGLVFLVVWRWRIRQSVGTSKTVEGSLVAFTYRDLQNATKNFSEKLGGGGFGSVFKGTLPDTTVIAAKKLEALGQGEKQFRSEVSTIGTIQHVNLVRLRGFCSEGDKRLLVYDYMPNGSLDHHMFNQQASKMLNWKVRYQIALGTARGLTYLHEKCRDCIIHCDIKPENILLDADFCPKVADFGLAKLIGREFSRVLTTMRGTRGYLAPEWISGVAITAKADVYSYGMMLFEIISGRRNSEHSEDEMVKFFPTWAARKISEDEEVLALLDYRLEGTADVEELTRACRVACWCIQDDESHRPTMGQVVQILEGVMEVNPPPIPRTLQVLVENEGNIHFFSETTSNRSSQTRSTSSASSQTKSNISLTSSKT</sequence>
<dbReference type="Gene3D" id="3.30.200.20">
    <property type="entry name" value="Phosphorylase Kinase, domain 1"/>
    <property type="match status" value="1"/>
</dbReference>
<keyword evidence="5 17" id="KW-0732">Signal</keyword>
<dbReference type="OrthoDB" id="643280at2759"/>
<feature type="chain" id="PRO_5032577877" description="Receptor-like serine/threonine-protein kinase" evidence="17">
    <location>
        <begin position="28"/>
        <end position="821"/>
    </location>
</feature>
<evidence type="ECO:0000256" key="3">
    <source>
        <dbReference type="ARBA" id="ARBA00022679"/>
    </source>
</evidence>
<dbReference type="PROSITE" id="PS00108">
    <property type="entry name" value="PROTEIN_KINASE_ST"/>
    <property type="match status" value="1"/>
</dbReference>
<protein>
    <recommendedName>
        <fullName evidence="13">Receptor-like serine/threonine-protein kinase</fullName>
        <ecNumber evidence="13">2.7.11.1</ecNumber>
    </recommendedName>
</protein>
<dbReference type="Proteomes" id="UP000631114">
    <property type="component" value="Unassembled WGS sequence"/>
</dbReference>
<evidence type="ECO:0000256" key="10">
    <source>
        <dbReference type="ARBA" id="ARBA00023136"/>
    </source>
</evidence>
<dbReference type="GO" id="GO:0016020">
    <property type="term" value="C:membrane"/>
    <property type="evidence" value="ECO:0007669"/>
    <property type="project" value="UniProtKB-SubCell"/>
</dbReference>
<dbReference type="FunFam" id="1.10.510.10:FF:000227">
    <property type="entry name" value="Serine/threonine-protein kinase"/>
    <property type="match status" value="1"/>
</dbReference>
<dbReference type="CDD" id="cd00028">
    <property type="entry name" value="B_lectin"/>
    <property type="match status" value="1"/>
</dbReference>
<dbReference type="PANTHER" id="PTHR47974">
    <property type="entry name" value="OS07G0415500 PROTEIN"/>
    <property type="match status" value="1"/>
</dbReference>
<feature type="transmembrane region" description="Helical" evidence="16">
    <location>
        <begin position="440"/>
        <end position="462"/>
    </location>
</feature>
<evidence type="ECO:0000256" key="2">
    <source>
        <dbReference type="ARBA" id="ARBA00022527"/>
    </source>
</evidence>
<dbReference type="FunFam" id="2.90.10.10:FF:000002">
    <property type="entry name" value="Serine/threonine-protein kinase"/>
    <property type="match status" value="1"/>
</dbReference>
<evidence type="ECO:0000256" key="4">
    <source>
        <dbReference type="ARBA" id="ARBA00022692"/>
    </source>
</evidence>
<dbReference type="InterPro" id="IPR003609">
    <property type="entry name" value="Pan_app"/>
</dbReference>
<dbReference type="PROSITE" id="PS00107">
    <property type="entry name" value="PROTEIN_KINASE_ATP"/>
    <property type="match status" value="1"/>
</dbReference>
<feature type="domain" description="Apple" evidence="20">
    <location>
        <begin position="344"/>
        <end position="426"/>
    </location>
</feature>
<name>A0A835LK82_9MAGN</name>
<keyword evidence="4 16" id="KW-0812">Transmembrane</keyword>
<dbReference type="FunFam" id="3.30.200.20:FF:000250">
    <property type="entry name" value="Serine/threonine-protein kinase"/>
    <property type="match status" value="1"/>
</dbReference>
<dbReference type="EMBL" id="JADFTS010000009">
    <property type="protein sequence ID" value="KAF9590366.1"/>
    <property type="molecule type" value="Genomic_DNA"/>
</dbReference>
<dbReference type="InterPro" id="IPR000719">
    <property type="entry name" value="Prot_kinase_dom"/>
</dbReference>
<evidence type="ECO:0000256" key="8">
    <source>
        <dbReference type="ARBA" id="ARBA00022840"/>
    </source>
</evidence>
<dbReference type="PANTHER" id="PTHR47974:SF19">
    <property type="entry name" value="RECEPTOR-LIKE SERINE_THREONINE-PROTEIN KINASE"/>
    <property type="match status" value="1"/>
</dbReference>
<comment type="similarity">
    <text evidence="13">Belongs to the protein kinase superfamily. Ser/Thr protein kinase family.</text>
</comment>
<dbReference type="CDD" id="cd14066">
    <property type="entry name" value="STKc_IRAK"/>
    <property type="match status" value="1"/>
</dbReference>
<keyword evidence="9 16" id="KW-1133">Transmembrane helix</keyword>
<dbReference type="CDD" id="cd01098">
    <property type="entry name" value="PAN_AP_plant"/>
    <property type="match status" value="1"/>
</dbReference>
<dbReference type="Pfam" id="PF01453">
    <property type="entry name" value="B_lectin"/>
    <property type="match status" value="1"/>
</dbReference>
<dbReference type="SMART" id="SM00108">
    <property type="entry name" value="B_lectin"/>
    <property type="match status" value="1"/>
</dbReference>